<evidence type="ECO:0008006" key="3">
    <source>
        <dbReference type="Google" id="ProtNLM"/>
    </source>
</evidence>
<evidence type="ECO:0000313" key="1">
    <source>
        <dbReference type="EMBL" id="PST82155.1"/>
    </source>
</evidence>
<comment type="caution">
    <text evidence="1">The sequence shown here is derived from an EMBL/GenBank/DDBJ whole genome shotgun (WGS) entry which is preliminary data.</text>
</comment>
<name>A0A2T3HI81_9SPHI</name>
<gene>
    <name evidence="1" type="ORF">C7T94_15235</name>
</gene>
<dbReference type="AlphaFoldDB" id="A0A2T3HI81"/>
<keyword evidence="2" id="KW-1185">Reference proteome</keyword>
<reference evidence="1 2" key="1">
    <citation type="submission" date="2018-03" db="EMBL/GenBank/DDBJ databases">
        <authorList>
            <person name="Keele B.F."/>
        </authorList>
    </citation>
    <scope>NUCLEOTIDE SEQUENCE [LARGE SCALE GENOMIC DNA]</scope>
    <source>
        <strain evidence="1 2">YL28-9</strain>
    </source>
</reference>
<proteinExistence type="predicted"/>
<dbReference type="RefSeq" id="WP_107216276.1">
    <property type="nucleotide sequence ID" value="NZ_KZ686270.1"/>
</dbReference>
<dbReference type="Proteomes" id="UP000240912">
    <property type="component" value="Unassembled WGS sequence"/>
</dbReference>
<accession>A0A2T3HI81</accession>
<evidence type="ECO:0000313" key="2">
    <source>
        <dbReference type="Proteomes" id="UP000240912"/>
    </source>
</evidence>
<dbReference type="OrthoDB" id="1093345at2"/>
<organism evidence="1 2">
    <name type="scientific">Pedobacter yulinensis</name>
    <dbReference type="NCBI Taxonomy" id="2126353"/>
    <lineage>
        <taxon>Bacteria</taxon>
        <taxon>Pseudomonadati</taxon>
        <taxon>Bacteroidota</taxon>
        <taxon>Sphingobacteriia</taxon>
        <taxon>Sphingobacteriales</taxon>
        <taxon>Sphingobacteriaceae</taxon>
        <taxon>Pedobacter</taxon>
    </lineage>
</organism>
<sequence length="523" mass="59510">MKKFIILLTLFAGITALMAYLYFSRLNRESDENNLPLIAMTEASGFIFRFQHDRSFYDIMKGQTLFSEVLGERKTAELQAIGRHFLDDPEIGRLFGGQLVYAGLIPGREKSLDLLFTTRMAAGAIPADLEKAWTRKSVRHSLSKGVYELTLGDSLRFYLALRNQLVVFSSNRSAVHQVSLSKMKGNDFATYIAGAARFNRNTLANLFINYGQVPPLLKQMVAGSLNGELAVLDKQPAFAALSYNFSKERLAFFGNTRIQAEQSFLQLFSGAQPKKMTISGILPENTANYTLYAIPDYRPWRKRLEALLKHRRQLDVVHAARRLVSDQYRIDPERTFPAYFKEQMVSFQLSTGEKLAAVDLKNGEKLAQLLIEMSGDYADEVKILKDPGLLYGFFGEPFKRFERPYYAIIDNYFICANAASTIQSFLNSYRNNRLLRLKDNYTRLFDQLPNTASIVFYINQNNSADIFRQNLYLPFYRQLRSANGLKDFTSFAYLLSGEGDGFQTNVVLDKRPALAADSTLNQH</sequence>
<dbReference type="EMBL" id="PYLS01000006">
    <property type="protein sequence ID" value="PST82155.1"/>
    <property type="molecule type" value="Genomic_DNA"/>
</dbReference>
<protein>
    <recommendedName>
        <fullName evidence="3">DUF3352 domain-containing protein</fullName>
    </recommendedName>
</protein>